<dbReference type="AlphaFoldDB" id="A0A060SK58"/>
<evidence type="ECO:0000313" key="2">
    <source>
        <dbReference type="EMBL" id="CDO74591.1"/>
    </source>
</evidence>
<feature type="domain" description="Aminoglycoside phosphotransferase" evidence="1">
    <location>
        <begin position="56"/>
        <end position="295"/>
    </location>
</feature>
<comment type="caution">
    <text evidence="2">The sequence shown here is derived from an EMBL/GenBank/DDBJ whole genome shotgun (WGS) entry which is preliminary data.</text>
</comment>
<reference evidence="2" key="1">
    <citation type="submission" date="2014-01" db="EMBL/GenBank/DDBJ databases">
        <title>The genome of the white-rot fungus Pycnoporus cinnabarinus: a basidiomycete model with a versatile arsenal for lignocellulosic biomass breakdown.</title>
        <authorList>
            <person name="Levasseur A."/>
            <person name="Lomascolo A."/>
            <person name="Ruiz-Duenas F.J."/>
            <person name="Uzan E."/>
            <person name="Piumi F."/>
            <person name="Kues U."/>
            <person name="Ram A.F.J."/>
            <person name="Murat C."/>
            <person name="Haon M."/>
            <person name="Benoit I."/>
            <person name="Arfi Y."/>
            <person name="Chevret D."/>
            <person name="Drula E."/>
            <person name="Kwon M.J."/>
            <person name="Gouret P."/>
            <person name="Lesage-Meessen L."/>
            <person name="Lombard V."/>
            <person name="Mariette J."/>
            <person name="Noirot C."/>
            <person name="Park J."/>
            <person name="Patyshakuliyeva A."/>
            <person name="Wieneger R.A.B."/>
            <person name="Wosten H.A.B."/>
            <person name="Martin F."/>
            <person name="Coutinho P.M."/>
            <person name="de Vries R."/>
            <person name="Martinez A.T."/>
            <person name="Klopp C."/>
            <person name="Pontarotti P."/>
            <person name="Henrissat B."/>
            <person name="Record E."/>
        </authorList>
    </citation>
    <scope>NUCLEOTIDE SEQUENCE [LARGE SCALE GENOMIC DNA]</scope>
    <source>
        <strain evidence="2">BRFM137</strain>
    </source>
</reference>
<dbReference type="Pfam" id="PF01636">
    <property type="entry name" value="APH"/>
    <property type="match status" value="1"/>
</dbReference>
<dbReference type="PANTHER" id="PTHR21310">
    <property type="entry name" value="AMINOGLYCOSIDE PHOSPHOTRANSFERASE-RELATED-RELATED"/>
    <property type="match status" value="1"/>
</dbReference>
<dbReference type="OrthoDB" id="10003767at2759"/>
<dbReference type="InterPro" id="IPR011009">
    <property type="entry name" value="Kinase-like_dom_sf"/>
</dbReference>
<dbReference type="InterPro" id="IPR051678">
    <property type="entry name" value="AGP_Transferase"/>
</dbReference>
<dbReference type="Gene3D" id="3.90.1200.10">
    <property type="match status" value="1"/>
</dbReference>
<dbReference type="OMA" id="YAWNEEM"/>
<evidence type="ECO:0000313" key="3">
    <source>
        <dbReference type="Proteomes" id="UP000029665"/>
    </source>
</evidence>
<evidence type="ECO:0000259" key="1">
    <source>
        <dbReference type="Pfam" id="PF01636"/>
    </source>
</evidence>
<dbReference type="STRING" id="5643.A0A060SK58"/>
<name>A0A060SK58_PYCCI</name>
<accession>A0A060SK58</accession>
<proteinExistence type="predicted"/>
<organism evidence="2 3">
    <name type="scientific">Pycnoporus cinnabarinus</name>
    <name type="common">Cinnabar-red polypore</name>
    <name type="synonym">Trametes cinnabarina</name>
    <dbReference type="NCBI Taxonomy" id="5643"/>
    <lineage>
        <taxon>Eukaryota</taxon>
        <taxon>Fungi</taxon>
        <taxon>Dikarya</taxon>
        <taxon>Basidiomycota</taxon>
        <taxon>Agaricomycotina</taxon>
        <taxon>Agaricomycetes</taxon>
        <taxon>Polyporales</taxon>
        <taxon>Polyporaceae</taxon>
        <taxon>Trametes</taxon>
    </lineage>
</organism>
<sequence>MVSPSSIISEDPAEVFIRAIDLDAVRELALNVRLAKLLTAAGNPSLIDIACSVISPPKYGSYNVVYELQLSDGVSWVLRLPFSEWTPSAARNMELDMVALDCIARRTSVPIPHIHAYSTSTDNPVRNAYIIMDKIHGVPLAAVWHDESWWTGKRRKENFFESLAECMVQLASIQFGRIGRLDRVSSEGSLTEVVIPFPSVQDMFFLVEAPTEEFGPFSTTHEYLTALLRARRRVCDYPTLALLQMFIGGLPDPQFDAAPFAFAHPDYSLHNIIVDDMGVVSGIIDWDGVAIEPLHCGALRFPPWLILDWDPPMYEASKVYHPVDSQEDLHRYRRMYVDAVDAASGGKLSAATRNSHITSGLSMAITNPHQTEGIATRLTEFVLGSSVLAVEVMYAIERGAWFTTPPTEVPEVIRKHLHSTVLDMN</sequence>
<keyword evidence="3" id="KW-1185">Reference proteome</keyword>
<dbReference type="Proteomes" id="UP000029665">
    <property type="component" value="Unassembled WGS sequence"/>
</dbReference>
<protein>
    <recommendedName>
        <fullName evidence="1">Aminoglycoside phosphotransferase domain-containing protein</fullName>
    </recommendedName>
</protein>
<dbReference type="PANTHER" id="PTHR21310:SF15">
    <property type="entry name" value="AMINOGLYCOSIDE PHOSPHOTRANSFERASE DOMAIN-CONTAINING PROTEIN"/>
    <property type="match status" value="1"/>
</dbReference>
<dbReference type="HOGENOM" id="CLU_027206_1_1_1"/>
<dbReference type="SUPFAM" id="SSF56112">
    <property type="entry name" value="Protein kinase-like (PK-like)"/>
    <property type="match status" value="1"/>
</dbReference>
<dbReference type="InterPro" id="IPR002575">
    <property type="entry name" value="Aminoglycoside_PTrfase"/>
</dbReference>
<gene>
    <name evidence="2" type="ORF">BN946_scf184324.g3</name>
</gene>
<dbReference type="EMBL" id="CCBP010000188">
    <property type="protein sequence ID" value="CDO74591.1"/>
    <property type="molecule type" value="Genomic_DNA"/>
</dbReference>